<proteinExistence type="predicted"/>
<evidence type="ECO:0000256" key="1">
    <source>
        <dbReference type="SAM" id="SignalP"/>
    </source>
</evidence>
<feature type="chain" id="PRO_5046829059" evidence="1">
    <location>
        <begin position="23"/>
        <end position="121"/>
    </location>
</feature>
<organism evidence="2 3">
    <name type="scientific">Rhodanobacter soli</name>
    <dbReference type="NCBI Taxonomy" id="590609"/>
    <lineage>
        <taxon>Bacteria</taxon>
        <taxon>Pseudomonadati</taxon>
        <taxon>Pseudomonadota</taxon>
        <taxon>Gammaproteobacteria</taxon>
        <taxon>Lysobacterales</taxon>
        <taxon>Rhodanobacteraceae</taxon>
        <taxon>Rhodanobacter</taxon>
    </lineage>
</organism>
<protein>
    <submittedName>
        <fullName evidence="2">Uncharacterized protein</fullName>
    </submittedName>
</protein>
<reference evidence="2 3" key="1">
    <citation type="submission" date="2024-06" db="EMBL/GenBank/DDBJ databases">
        <title>Sorghum-associated microbial communities from plants grown in Nebraska, USA.</title>
        <authorList>
            <person name="Schachtman D."/>
        </authorList>
    </citation>
    <scope>NUCLEOTIDE SEQUENCE [LARGE SCALE GENOMIC DNA]</scope>
    <source>
        <strain evidence="2 3">1757</strain>
    </source>
</reference>
<keyword evidence="1" id="KW-0732">Signal</keyword>
<name>A0ABV2PYD7_9GAMM</name>
<comment type="caution">
    <text evidence="2">The sequence shown here is derived from an EMBL/GenBank/DDBJ whole genome shotgun (WGS) entry which is preliminary data.</text>
</comment>
<evidence type="ECO:0000313" key="3">
    <source>
        <dbReference type="Proteomes" id="UP001549251"/>
    </source>
</evidence>
<sequence>MSPTRAIAFAALLAIAPGSMLAAPAPSAAHADAGRKSTRHFKLVNATFDSVIALAIAPHGSDAFHDVALGDPLQGGLSSMTVDVPAGGCLRDLRVTFRGGRILLLPYIDVCRSDGLRLTPG</sequence>
<dbReference type="RefSeq" id="WP_354550392.1">
    <property type="nucleotide sequence ID" value="NZ_JBEPSD010000002.1"/>
</dbReference>
<evidence type="ECO:0000313" key="2">
    <source>
        <dbReference type="EMBL" id="MET4570056.1"/>
    </source>
</evidence>
<feature type="signal peptide" evidence="1">
    <location>
        <begin position="1"/>
        <end position="22"/>
    </location>
</feature>
<keyword evidence="3" id="KW-1185">Reference proteome</keyword>
<accession>A0ABV2PYD7</accession>
<dbReference type="Proteomes" id="UP001549251">
    <property type="component" value="Unassembled WGS sequence"/>
</dbReference>
<dbReference type="EMBL" id="JBEPSD010000002">
    <property type="protein sequence ID" value="MET4570056.1"/>
    <property type="molecule type" value="Genomic_DNA"/>
</dbReference>
<gene>
    <name evidence="2" type="ORF">ABIE04_002417</name>
</gene>